<protein>
    <submittedName>
        <fullName evidence="1">RP thymidylate synthase</fullName>
    </submittedName>
</protein>
<dbReference type="PROSITE" id="PS51331">
    <property type="entry name" value="THYX"/>
    <property type="match status" value="1"/>
</dbReference>
<dbReference type="GO" id="GO:0004799">
    <property type="term" value="F:thymidylate synthase activity"/>
    <property type="evidence" value="ECO:0007669"/>
    <property type="project" value="TreeGrafter"/>
</dbReference>
<dbReference type="Proteomes" id="UP000001161">
    <property type="component" value="Segment"/>
</dbReference>
<dbReference type="GO" id="GO:0050797">
    <property type="term" value="F:thymidylate synthase (FAD) activity"/>
    <property type="evidence" value="ECO:0007669"/>
    <property type="project" value="InterPro"/>
</dbReference>
<keyword evidence="2" id="KW-1185">Reference proteome</keyword>
<dbReference type="GO" id="GO:0006231">
    <property type="term" value="P:dTMP biosynthetic process"/>
    <property type="evidence" value="ECO:0007669"/>
    <property type="project" value="InterPro"/>
</dbReference>
<evidence type="ECO:0000313" key="1">
    <source>
        <dbReference type="EMBL" id="AAG02594.1"/>
    </source>
</evidence>
<dbReference type="EMBL" id="AF189021">
    <property type="protein sequence ID" value="AAG02594.1"/>
    <property type="molecule type" value="Genomic_DNA"/>
</dbReference>
<dbReference type="CDD" id="cd20175">
    <property type="entry name" value="ThyX"/>
    <property type="match status" value="1"/>
</dbReference>
<dbReference type="InterPro" id="IPR003669">
    <property type="entry name" value="Thymidylate_synthase_ThyX"/>
</dbReference>
<accession>Q9G0H4</accession>
<dbReference type="NCBIfam" id="TIGR02170">
    <property type="entry name" value="thyX"/>
    <property type="match status" value="1"/>
</dbReference>
<reference evidence="1 2" key="1">
    <citation type="journal article" date="2000" name="Limnol. Oceanogr.">
        <title>The complete genomic sequence of the marine phage Roseophage SIO1 shares homology with nonmarine phages.</title>
        <authorList>
            <person name="Rohwer F.L."/>
            <person name="Segall A.M."/>
            <person name="Steward G."/>
            <person name="Seguritan V."/>
            <person name="Breitbart M."/>
            <person name="Wolven F."/>
            <person name="Azam F."/>
        </authorList>
    </citation>
    <scope>NUCLEOTIDE SEQUENCE [LARGE SCALE GENOMIC DNA]</scope>
</reference>
<dbReference type="RefSeq" id="NP_064749.1">
    <property type="nucleotide sequence ID" value="NC_002519.1"/>
</dbReference>
<dbReference type="Gene3D" id="3.30.1360.170">
    <property type="match status" value="1"/>
</dbReference>
<dbReference type="GeneID" id="1263038"/>
<dbReference type="PANTHER" id="PTHR34934:SF1">
    <property type="entry name" value="FLAVIN-DEPENDENT THYMIDYLATE SYNTHASE"/>
    <property type="match status" value="1"/>
</dbReference>
<dbReference type="Pfam" id="PF02511">
    <property type="entry name" value="Thy1"/>
    <property type="match status" value="1"/>
</dbReference>
<evidence type="ECO:0000313" key="2">
    <source>
        <dbReference type="Proteomes" id="UP000001161"/>
    </source>
</evidence>
<sequence>MTQIEATYIDHMGSDLSVVNAARVSFGKKSEWVYCGQSDGRDKGLSGRDTKLIKYLAKHKHISPFGHAFASFHVKAPIFVARQLVKHKFLRWNEISRRYVDDEPEFYTPDVWRGRSADKKQGSDGVVNPEYNPQYLDNKIKFAYLQALDIGISPEQARMLLPQSTMTEWYWSGSLDAFADMCRLRCKEDTQYESRVVADQISEKMADLYPVSWAALMEGEKQ</sequence>
<dbReference type="PANTHER" id="PTHR34934">
    <property type="entry name" value="FLAVIN-DEPENDENT THYMIDYLATE SYNTHASE"/>
    <property type="match status" value="1"/>
</dbReference>
<dbReference type="GO" id="GO:0050660">
    <property type="term" value="F:flavin adenine dinucleotide binding"/>
    <property type="evidence" value="ECO:0007669"/>
    <property type="project" value="InterPro"/>
</dbReference>
<organism evidence="1 2">
    <name type="scientific">Roseobacter phage SIO1</name>
    <dbReference type="NCBI Taxonomy" id="2905867"/>
    <lineage>
        <taxon>Viruses</taxon>
        <taxon>Duplodnaviria</taxon>
        <taxon>Heunggongvirae</taxon>
        <taxon>Uroviricota</taxon>
        <taxon>Caudoviricetes</taxon>
        <taxon>Zobellviridae</taxon>
        <taxon>Cobavirinae</taxon>
        <taxon>Siovirus</taxon>
        <taxon>Siovirus americense</taxon>
    </lineage>
</organism>
<proteinExistence type="predicted"/>
<dbReference type="SUPFAM" id="SSF69796">
    <property type="entry name" value="Thymidylate synthase-complementing protein Thy1"/>
    <property type="match status" value="1"/>
</dbReference>
<name>Q9G0H4_9CAUD</name>
<dbReference type="GO" id="GO:0070402">
    <property type="term" value="F:NADPH binding"/>
    <property type="evidence" value="ECO:0007669"/>
    <property type="project" value="TreeGrafter"/>
</dbReference>
<dbReference type="KEGG" id="vg:1263038"/>
<dbReference type="OrthoDB" id="8223at10239"/>
<dbReference type="InterPro" id="IPR036098">
    <property type="entry name" value="Thymidylate_synthase_ThyX_sf"/>
</dbReference>